<dbReference type="AlphaFoldDB" id="A0A1M4ELC9"/>
<organism evidence="1">
    <name type="scientific">Nonomuraea gerenzanensis</name>
    <dbReference type="NCBI Taxonomy" id="93944"/>
    <lineage>
        <taxon>Bacteria</taxon>
        <taxon>Bacillati</taxon>
        <taxon>Actinomycetota</taxon>
        <taxon>Actinomycetes</taxon>
        <taxon>Streptosporangiales</taxon>
        <taxon>Streptosporangiaceae</taxon>
        <taxon>Nonomuraea</taxon>
    </lineage>
</organism>
<accession>A0A1M4ELC9</accession>
<reference evidence="1" key="1">
    <citation type="submission" date="2016-04" db="EMBL/GenBank/DDBJ databases">
        <authorList>
            <person name="Evans L.H."/>
            <person name="Alamgir A."/>
            <person name="Owens N."/>
            <person name="Weber N.D."/>
            <person name="Virtaneva K."/>
            <person name="Barbian K."/>
            <person name="Babar A."/>
            <person name="Rosenke K."/>
        </authorList>
    </citation>
    <scope>NUCLEOTIDE SEQUENCE</scope>
    <source>
        <strain evidence="1">Nono1</strain>
    </source>
</reference>
<protein>
    <submittedName>
        <fullName evidence="1">Uncharacterized protein</fullName>
    </submittedName>
</protein>
<name>A0A1M4ELC9_9ACTN</name>
<dbReference type="EMBL" id="LT559118">
    <property type="protein sequence ID" value="SBO99588.1"/>
    <property type="molecule type" value="Genomic_DNA"/>
</dbReference>
<proteinExistence type="predicted"/>
<gene>
    <name evidence="1" type="ORF">BN4615_P9104</name>
</gene>
<sequence>MAISYRDRTLIADLQTGERRTITDICKVYGLSATVVWGVPGCDRRGEDARLVTVQRDGTGAFVGTLTSGIVSPDLRLVASYDSDGLRISDARSGKKLTLIRKETSGLIAWLNDHEVIIEGTPYQLVDARTGNTRYDPALPDEWTSYIAWAGAGNDWLG</sequence>
<dbReference type="SUPFAM" id="SSF69322">
    <property type="entry name" value="Tricorn protease domain 2"/>
    <property type="match status" value="1"/>
</dbReference>
<evidence type="ECO:0000313" key="1">
    <source>
        <dbReference type="EMBL" id="SBO99588.1"/>
    </source>
</evidence>